<dbReference type="CDD" id="cd06257">
    <property type="entry name" value="DnaJ"/>
    <property type="match status" value="1"/>
</dbReference>
<keyword evidence="3" id="KW-0472">Membrane</keyword>
<comment type="caution">
    <text evidence="4">The sequence shown here is derived from an EMBL/GenBank/DDBJ whole genome shotgun (WGS) entry which is preliminary data.</text>
</comment>
<dbReference type="SUPFAM" id="SSF46565">
    <property type="entry name" value="Chaperone J-domain"/>
    <property type="match status" value="1"/>
</dbReference>
<keyword evidence="1" id="KW-0235">DNA replication</keyword>
<organism evidence="4 5">
    <name type="scientific">Xylanibacillus composti</name>
    <dbReference type="NCBI Taxonomy" id="1572762"/>
    <lineage>
        <taxon>Bacteria</taxon>
        <taxon>Bacillati</taxon>
        <taxon>Bacillota</taxon>
        <taxon>Bacilli</taxon>
        <taxon>Bacillales</taxon>
        <taxon>Paenibacillaceae</taxon>
        <taxon>Xylanibacillus</taxon>
    </lineage>
</organism>
<dbReference type="InterPro" id="IPR001623">
    <property type="entry name" value="DnaJ_domain"/>
</dbReference>
<keyword evidence="2" id="KW-0346">Stress response</keyword>
<evidence type="ECO:0000256" key="1">
    <source>
        <dbReference type="ARBA" id="ARBA00022705"/>
    </source>
</evidence>
<dbReference type="Proteomes" id="UP000677918">
    <property type="component" value="Unassembled WGS sequence"/>
</dbReference>
<dbReference type="InterPro" id="IPR036869">
    <property type="entry name" value="J_dom_sf"/>
</dbReference>
<proteinExistence type="predicted"/>
<evidence type="ECO:0008006" key="6">
    <source>
        <dbReference type="Google" id="ProtNLM"/>
    </source>
</evidence>
<sequence>MDDLKKAAELLGVSEHAEMEEIENRYYLIVRRHRKSPDDVPEFEAISQAYKQLKDYHLNKMMENNEVYQAEMKKSPTRRKVEHFFSAYKLHIFGTAVIVAFAGMMLSTFLNNAAEVPEDAAVMLFGAYYANIEADDEEQSLEQRMTALVPEWQRIKVQLVFAPHDQMDTFDIGMLQKAMVMLATERPDLYVMDPQQFEIVGNQGAFLPLDDYEDRLREMFGEERLVYHQYTADTQPHLYGVDLTDHPVFEGVMMDQNSKIFTIRSGVQDTSNALRIYEALAQ</sequence>
<dbReference type="AlphaFoldDB" id="A0A8J4H699"/>
<keyword evidence="5" id="KW-1185">Reference proteome</keyword>
<dbReference type="EMBL" id="BOVK01000031">
    <property type="protein sequence ID" value="GIQ69624.1"/>
    <property type="molecule type" value="Genomic_DNA"/>
</dbReference>
<feature type="transmembrane region" description="Helical" evidence="3">
    <location>
        <begin position="88"/>
        <end position="110"/>
    </location>
</feature>
<evidence type="ECO:0000313" key="5">
    <source>
        <dbReference type="Proteomes" id="UP000677918"/>
    </source>
</evidence>
<reference evidence="4" key="1">
    <citation type="submission" date="2021-04" db="EMBL/GenBank/DDBJ databases">
        <title>Draft genome sequence of Xylanibacillus composti strain K13.</title>
        <authorList>
            <person name="Uke A."/>
            <person name="Chhe C."/>
            <person name="Baramee S."/>
            <person name="Kosugi A."/>
        </authorList>
    </citation>
    <scope>NUCLEOTIDE SEQUENCE</scope>
    <source>
        <strain evidence="4">K13</strain>
    </source>
</reference>
<dbReference type="Gene3D" id="3.40.190.10">
    <property type="entry name" value="Periplasmic binding protein-like II"/>
    <property type="match status" value="1"/>
</dbReference>
<evidence type="ECO:0000256" key="2">
    <source>
        <dbReference type="ARBA" id="ARBA00023016"/>
    </source>
</evidence>
<gene>
    <name evidence="4" type="ORF">XYCOK13_24480</name>
</gene>
<keyword evidence="3" id="KW-0812">Transmembrane</keyword>
<dbReference type="RefSeq" id="WP_213412418.1">
    <property type="nucleotide sequence ID" value="NZ_BOVK01000031.1"/>
</dbReference>
<name>A0A8J4H699_9BACL</name>
<evidence type="ECO:0000313" key="4">
    <source>
        <dbReference type="EMBL" id="GIQ69624.1"/>
    </source>
</evidence>
<dbReference type="GO" id="GO:0006260">
    <property type="term" value="P:DNA replication"/>
    <property type="evidence" value="ECO:0007669"/>
    <property type="project" value="UniProtKB-KW"/>
</dbReference>
<accession>A0A8J4H699</accession>
<evidence type="ECO:0000256" key="3">
    <source>
        <dbReference type="SAM" id="Phobius"/>
    </source>
</evidence>
<protein>
    <recommendedName>
        <fullName evidence="6">J domain-containing protein</fullName>
    </recommendedName>
</protein>
<keyword evidence="3" id="KW-1133">Transmembrane helix</keyword>